<organism evidence="2 3">
    <name type="scientific">Crucibulum laeve</name>
    <dbReference type="NCBI Taxonomy" id="68775"/>
    <lineage>
        <taxon>Eukaryota</taxon>
        <taxon>Fungi</taxon>
        <taxon>Dikarya</taxon>
        <taxon>Basidiomycota</taxon>
        <taxon>Agaricomycotina</taxon>
        <taxon>Agaricomycetes</taxon>
        <taxon>Agaricomycetidae</taxon>
        <taxon>Agaricales</taxon>
        <taxon>Agaricineae</taxon>
        <taxon>Nidulariaceae</taxon>
        <taxon>Crucibulum</taxon>
    </lineage>
</organism>
<protein>
    <recommendedName>
        <fullName evidence="1">VWFA domain-containing protein</fullName>
    </recommendedName>
</protein>
<keyword evidence="3" id="KW-1185">Reference proteome</keyword>
<dbReference type="Gene3D" id="3.40.50.410">
    <property type="entry name" value="von Willebrand factor, type A domain"/>
    <property type="match status" value="1"/>
</dbReference>
<dbReference type="STRING" id="68775.A0A5C3M0H2"/>
<name>A0A5C3M0H2_9AGAR</name>
<dbReference type="PROSITE" id="PS50234">
    <property type="entry name" value="VWFA"/>
    <property type="match status" value="1"/>
</dbReference>
<evidence type="ECO:0000259" key="1">
    <source>
        <dbReference type="PROSITE" id="PS50234"/>
    </source>
</evidence>
<dbReference type="SUPFAM" id="SSF53300">
    <property type="entry name" value="vWA-like"/>
    <property type="match status" value="1"/>
</dbReference>
<dbReference type="InterPro" id="IPR036465">
    <property type="entry name" value="vWFA_dom_sf"/>
</dbReference>
<dbReference type="PANTHER" id="PTHR34706">
    <property type="entry name" value="SLR1338 PROTEIN"/>
    <property type="match status" value="1"/>
</dbReference>
<dbReference type="Pfam" id="PF00092">
    <property type="entry name" value="VWA"/>
    <property type="match status" value="1"/>
</dbReference>
<dbReference type="SMART" id="SM00327">
    <property type="entry name" value="VWA"/>
    <property type="match status" value="1"/>
</dbReference>
<dbReference type="OrthoDB" id="2142040at2759"/>
<evidence type="ECO:0000313" key="3">
    <source>
        <dbReference type="Proteomes" id="UP000308652"/>
    </source>
</evidence>
<dbReference type="PANTHER" id="PTHR34706:SF1">
    <property type="entry name" value="VWFA DOMAIN-CONTAINING PROTEIN"/>
    <property type="match status" value="1"/>
</dbReference>
<dbReference type="Proteomes" id="UP000308652">
    <property type="component" value="Unassembled WGS sequence"/>
</dbReference>
<dbReference type="EMBL" id="ML213631">
    <property type="protein sequence ID" value="TFK34501.1"/>
    <property type="molecule type" value="Genomic_DNA"/>
</dbReference>
<evidence type="ECO:0000313" key="2">
    <source>
        <dbReference type="EMBL" id="TFK34501.1"/>
    </source>
</evidence>
<accession>A0A5C3M0H2</accession>
<reference evidence="2 3" key="1">
    <citation type="journal article" date="2019" name="Nat. Ecol. Evol.">
        <title>Megaphylogeny resolves global patterns of mushroom evolution.</title>
        <authorList>
            <person name="Varga T."/>
            <person name="Krizsan K."/>
            <person name="Foldi C."/>
            <person name="Dima B."/>
            <person name="Sanchez-Garcia M."/>
            <person name="Sanchez-Ramirez S."/>
            <person name="Szollosi G.J."/>
            <person name="Szarkandi J.G."/>
            <person name="Papp V."/>
            <person name="Albert L."/>
            <person name="Andreopoulos W."/>
            <person name="Angelini C."/>
            <person name="Antonin V."/>
            <person name="Barry K.W."/>
            <person name="Bougher N.L."/>
            <person name="Buchanan P."/>
            <person name="Buyck B."/>
            <person name="Bense V."/>
            <person name="Catcheside P."/>
            <person name="Chovatia M."/>
            <person name="Cooper J."/>
            <person name="Damon W."/>
            <person name="Desjardin D."/>
            <person name="Finy P."/>
            <person name="Geml J."/>
            <person name="Haridas S."/>
            <person name="Hughes K."/>
            <person name="Justo A."/>
            <person name="Karasinski D."/>
            <person name="Kautmanova I."/>
            <person name="Kiss B."/>
            <person name="Kocsube S."/>
            <person name="Kotiranta H."/>
            <person name="LaButti K.M."/>
            <person name="Lechner B.E."/>
            <person name="Liimatainen K."/>
            <person name="Lipzen A."/>
            <person name="Lukacs Z."/>
            <person name="Mihaltcheva S."/>
            <person name="Morgado L.N."/>
            <person name="Niskanen T."/>
            <person name="Noordeloos M.E."/>
            <person name="Ohm R.A."/>
            <person name="Ortiz-Santana B."/>
            <person name="Ovrebo C."/>
            <person name="Racz N."/>
            <person name="Riley R."/>
            <person name="Savchenko A."/>
            <person name="Shiryaev A."/>
            <person name="Soop K."/>
            <person name="Spirin V."/>
            <person name="Szebenyi C."/>
            <person name="Tomsovsky M."/>
            <person name="Tulloss R.E."/>
            <person name="Uehling J."/>
            <person name="Grigoriev I.V."/>
            <person name="Vagvolgyi C."/>
            <person name="Papp T."/>
            <person name="Martin F.M."/>
            <person name="Miettinen O."/>
            <person name="Hibbett D.S."/>
            <person name="Nagy L.G."/>
        </authorList>
    </citation>
    <scope>NUCLEOTIDE SEQUENCE [LARGE SCALE GENOMIC DNA]</scope>
    <source>
        <strain evidence="2 3">CBS 166.37</strain>
    </source>
</reference>
<feature type="domain" description="VWFA" evidence="1">
    <location>
        <begin position="197"/>
        <end position="397"/>
    </location>
</feature>
<proteinExistence type="predicted"/>
<dbReference type="InterPro" id="IPR002035">
    <property type="entry name" value="VWF_A"/>
</dbReference>
<dbReference type="AlphaFoldDB" id="A0A5C3M0H2"/>
<gene>
    <name evidence="2" type="ORF">BDQ12DRAFT_689699</name>
</gene>
<sequence length="412" mass="44676">MSRPAITSQSGASVKFTIPPDWFISVSAISRKLYHQAIHVQTNIRNNATTFKSDYGTSGPMPDAASGNTTFPIAPRQTVVQIEILAYYAESSADLSARDMKVAKYASNKVDVHTSTKPDTASSDIPDYVTYFIFVEDTVEQVAGSGQFDDSVVTIHLVKTNPNAIPPPPPPNVIKPYNPVLDRPRPSKLENYLKQYDVVFLIDDSGSMQGDRWTEARNALDGLANYIIDNGWDSDGIDLRFLNSNDLFRFKGEVNGVQDKGKVAAAINKVTPNGNTPTGRRTSEILNAHVDRLDAAKGTNAYAEIKPLDLICITDGAPNDEDAYELTKMLVAAGNRIKGGAQPHHPNSMGVQFVQIGDDANAKVALQKLVQADTGNMVDTVPYAGPGTISPDKLERILLGGLHPNVRAQQTP</sequence>